<protein>
    <submittedName>
        <fullName evidence="1">Uncharacterized protein</fullName>
    </submittedName>
</protein>
<reference evidence="1" key="1">
    <citation type="journal article" date="2021" name="bioRxiv">
        <title>Unraveling nitrogen, sulfur and carbon metabolic pathways and microbial community transcriptional responses to substrate deprivation and toxicity stresses in a bioreactor mimicking anoxic brackish coastal sediment conditions.</title>
        <authorList>
            <person name="Martins P.D."/>
            <person name="Echeveste M.J."/>
            <person name="Arshad A."/>
            <person name="Kurth J."/>
            <person name="Ouboter H."/>
            <person name="Jetten M.S.M."/>
            <person name="Welte C.U."/>
        </authorList>
    </citation>
    <scope>NUCLEOTIDE SEQUENCE</scope>
    <source>
        <strain evidence="1">MAG_39</strain>
    </source>
</reference>
<sequence>MITLSHVRSFYNGLLVTCYDCNGVKYVANQHGNWDVYEGEYMRGGRARTVSKDAEEIRNVIAEYRRQGK</sequence>
<comment type="caution">
    <text evidence="1">The sequence shown here is derived from an EMBL/GenBank/DDBJ whole genome shotgun (WGS) entry which is preliminary data.</text>
</comment>
<organism evidence="1 2">
    <name type="scientific">Candidatus Nitrobium versatile</name>
    <dbReference type="NCBI Taxonomy" id="2884831"/>
    <lineage>
        <taxon>Bacteria</taxon>
        <taxon>Pseudomonadati</taxon>
        <taxon>Nitrospirota</taxon>
        <taxon>Nitrospiria</taxon>
        <taxon>Nitrospirales</taxon>
        <taxon>Nitrospiraceae</taxon>
        <taxon>Candidatus Nitrobium</taxon>
    </lineage>
</organism>
<reference evidence="1" key="2">
    <citation type="submission" date="2021-08" db="EMBL/GenBank/DDBJ databases">
        <authorList>
            <person name="Dalcin Martins P."/>
        </authorList>
    </citation>
    <scope>NUCLEOTIDE SEQUENCE</scope>
    <source>
        <strain evidence="1">MAG_39</strain>
    </source>
</reference>
<name>A0A953JEM4_9BACT</name>
<gene>
    <name evidence="1" type="ORF">K8I29_13870</name>
</gene>
<evidence type="ECO:0000313" key="1">
    <source>
        <dbReference type="EMBL" id="MBZ0157284.1"/>
    </source>
</evidence>
<dbReference type="AlphaFoldDB" id="A0A953JEM4"/>
<dbReference type="Proteomes" id="UP000705867">
    <property type="component" value="Unassembled WGS sequence"/>
</dbReference>
<dbReference type="EMBL" id="JAIOIV010000110">
    <property type="protein sequence ID" value="MBZ0157284.1"/>
    <property type="molecule type" value="Genomic_DNA"/>
</dbReference>
<accession>A0A953JEM4</accession>
<evidence type="ECO:0000313" key="2">
    <source>
        <dbReference type="Proteomes" id="UP000705867"/>
    </source>
</evidence>
<proteinExistence type="predicted"/>